<accession>A0A0A9C5N9</accession>
<organism evidence="1">
    <name type="scientific">Arundo donax</name>
    <name type="common">Giant reed</name>
    <name type="synonym">Donax arundinaceus</name>
    <dbReference type="NCBI Taxonomy" id="35708"/>
    <lineage>
        <taxon>Eukaryota</taxon>
        <taxon>Viridiplantae</taxon>
        <taxon>Streptophyta</taxon>
        <taxon>Embryophyta</taxon>
        <taxon>Tracheophyta</taxon>
        <taxon>Spermatophyta</taxon>
        <taxon>Magnoliopsida</taxon>
        <taxon>Liliopsida</taxon>
        <taxon>Poales</taxon>
        <taxon>Poaceae</taxon>
        <taxon>PACMAD clade</taxon>
        <taxon>Arundinoideae</taxon>
        <taxon>Arundineae</taxon>
        <taxon>Arundo</taxon>
    </lineage>
</organism>
<name>A0A0A9C5N9_ARUDO</name>
<sequence>MNGVRGIKLKITCLVLPQR</sequence>
<evidence type="ECO:0000313" key="1">
    <source>
        <dbReference type="EMBL" id="JAD69778.1"/>
    </source>
</evidence>
<protein>
    <submittedName>
        <fullName evidence="1">Uncharacterized protein</fullName>
    </submittedName>
</protein>
<proteinExistence type="predicted"/>
<reference evidence="1" key="2">
    <citation type="journal article" date="2015" name="Data Brief">
        <title>Shoot transcriptome of the giant reed, Arundo donax.</title>
        <authorList>
            <person name="Barrero R.A."/>
            <person name="Guerrero F.D."/>
            <person name="Moolhuijzen P."/>
            <person name="Goolsby J.A."/>
            <person name="Tidwell J."/>
            <person name="Bellgard S.E."/>
            <person name="Bellgard M.I."/>
        </authorList>
    </citation>
    <scope>NUCLEOTIDE SEQUENCE</scope>
    <source>
        <tissue evidence="1">Shoot tissue taken approximately 20 cm above the soil surface</tissue>
    </source>
</reference>
<dbReference type="EMBL" id="GBRH01228117">
    <property type="protein sequence ID" value="JAD69778.1"/>
    <property type="molecule type" value="Transcribed_RNA"/>
</dbReference>
<reference evidence="1" key="1">
    <citation type="submission" date="2014-09" db="EMBL/GenBank/DDBJ databases">
        <authorList>
            <person name="Magalhaes I.L.F."/>
            <person name="Oliveira U."/>
            <person name="Santos F.R."/>
            <person name="Vidigal T.H.D.A."/>
            <person name="Brescovit A.D."/>
            <person name="Santos A.J."/>
        </authorList>
    </citation>
    <scope>NUCLEOTIDE SEQUENCE</scope>
    <source>
        <tissue evidence="1">Shoot tissue taken approximately 20 cm above the soil surface</tissue>
    </source>
</reference>
<dbReference type="AlphaFoldDB" id="A0A0A9C5N9"/>